<accession>A0A4C1T035</accession>
<protein>
    <submittedName>
        <fullName evidence="1">Uncharacterized protein</fullName>
    </submittedName>
</protein>
<comment type="caution">
    <text evidence="1">The sequence shown here is derived from an EMBL/GenBank/DDBJ whole genome shotgun (WGS) entry which is preliminary data.</text>
</comment>
<evidence type="ECO:0000313" key="1">
    <source>
        <dbReference type="EMBL" id="GBP07883.1"/>
    </source>
</evidence>
<gene>
    <name evidence="1" type="ORF">EVAR_73307_1</name>
</gene>
<name>A0A4C1T035_EUMVA</name>
<sequence length="130" mass="14736">MSWRYFSFRIFKNGRYVCRIFFKRNTTTAPAQRTEIIFHNDFEKSAINPQPSTIRSVGSEVSKQARKLLADTVLDRATTCFSTDLRKKTIKILLYGDAAPFFAFVGVSLASKAGVLSKEDELEGLCLEIQ</sequence>
<dbReference type="STRING" id="151549.A0A4C1T035"/>
<organism evidence="1 2">
    <name type="scientific">Eumeta variegata</name>
    <name type="common">Bagworm moth</name>
    <name type="synonym">Eumeta japonica</name>
    <dbReference type="NCBI Taxonomy" id="151549"/>
    <lineage>
        <taxon>Eukaryota</taxon>
        <taxon>Metazoa</taxon>
        <taxon>Ecdysozoa</taxon>
        <taxon>Arthropoda</taxon>
        <taxon>Hexapoda</taxon>
        <taxon>Insecta</taxon>
        <taxon>Pterygota</taxon>
        <taxon>Neoptera</taxon>
        <taxon>Endopterygota</taxon>
        <taxon>Lepidoptera</taxon>
        <taxon>Glossata</taxon>
        <taxon>Ditrysia</taxon>
        <taxon>Tineoidea</taxon>
        <taxon>Psychidae</taxon>
        <taxon>Oiketicinae</taxon>
        <taxon>Eumeta</taxon>
    </lineage>
</organism>
<feature type="non-terminal residue" evidence="1">
    <location>
        <position position="130"/>
    </location>
</feature>
<reference evidence="1 2" key="1">
    <citation type="journal article" date="2019" name="Commun. Biol.">
        <title>The bagworm genome reveals a unique fibroin gene that provides high tensile strength.</title>
        <authorList>
            <person name="Kono N."/>
            <person name="Nakamura H."/>
            <person name="Ohtoshi R."/>
            <person name="Tomita M."/>
            <person name="Numata K."/>
            <person name="Arakawa K."/>
        </authorList>
    </citation>
    <scope>NUCLEOTIDE SEQUENCE [LARGE SCALE GENOMIC DNA]</scope>
</reference>
<dbReference type="AlphaFoldDB" id="A0A4C1T035"/>
<dbReference type="OrthoDB" id="1405469at2759"/>
<keyword evidence="2" id="KW-1185">Reference proteome</keyword>
<dbReference type="EMBL" id="BGZK01004254">
    <property type="protein sequence ID" value="GBP07883.1"/>
    <property type="molecule type" value="Genomic_DNA"/>
</dbReference>
<evidence type="ECO:0000313" key="2">
    <source>
        <dbReference type="Proteomes" id="UP000299102"/>
    </source>
</evidence>
<proteinExistence type="predicted"/>
<dbReference type="Proteomes" id="UP000299102">
    <property type="component" value="Unassembled WGS sequence"/>
</dbReference>